<feature type="compositionally biased region" description="Acidic residues" evidence="2">
    <location>
        <begin position="603"/>
        <end position="614"/>
    </location>
</feature>
<dbReference type="Pfam" id="PF10363">
    <property type="entry name" value="RTP1_C1"/>
    <property type="match status" value="1"/>
</dbReference>
<dbReference type="InterPro" id="IPR011989">
    <property type="entry name" value="ARM-like"/>
</dbReference>
<gene>
    <name evidence="4" type="ORF">AGOS_AFL147C</name>
</gene>
<reference evidence="5" key="2">
    <citation type="journal article" date="2013" name="G3 (Bethesda)">
        <title>Genomes of Ashbya fungi isolated from insects reveal four mating-type loci, numerous translocations, lack of transposons, and distinct gene duplications.</title>
        <authorList>
            <person name="Dietrich F.S."/>
            <person name="Voegeli S."/>
            <person name="Kuo S."/>
            <person name="Philippsen P."/>
        </authorList>
    </citation>
    <scope>GENOME REANNOTATION</scope>
    <source>
        <strain evidence="5">ATCC 10895 / CBS 109.51 / FGSC 9923 / NRRL Y-1056</strain>
    </source>
</reference>
<dbReference type="Proteomes" id="UP000000591">
    <property type="component" value="Chromosome VI"/>
</dbReference>
<dbReference type="InterPro" id="IPR016024">
    <property type="entry name" value="ARM-type_fold"/>
</dbReference>
<dbReference type="eggNOG" id="KOG4653">
    <property type="taxonomic scope" value="Eukaryota"/>
</dbReference>
<comment type="similarity">
    <text evidence="1">Belongs to the Tango6 family.</text>
</comment>
<dbReference type="HOGENOM" id="CLU_006300_1_0_1"/>
<evidence type="ECO:0000256" key="2">
    <source>
        <dbReference type="SAM" id="MobiDB-lite"/>
    </source>
</evidence>
<feature type="domain" description="RNA polymerase II assembly factor Rtp1 C-terminal" evidence="3">
    <location>
        <begin position="696"/>
        <end position="804"/>
    </location>
</feature>
<dbReference type="FunCoup" id="Q755H0">
    <property type="interactions" value="97"/>
</dbReference>
<dbReference type="GeneID" id="4621629"/>
<organism evidence="4 5">
    <name type="scientific">Eremothecium gossypii (strain ATCC 10895 / CBS 109.51 / FGSC 9923 / NRRL Y-1056)</name>
    <name type="common">Yeast</name>
    <name type="synonym">Ashbya gossypii</name>
    <dbReference type="NCBI Taxonomy" id="284811"/>
    <lineage>
        <taxon>Eukaryota</taxon>
        <taxon>Fungi</taxon>
        <taxon>Dikarya</taxon>
        <taxon>Ascomycota</taxon>
        <taxon>Saccharomycotina</taxon>
        <taxon>Saccharomycetes</taxon>
        <taxon>Saccharomycetales</taxon>
        <taxon>Saccharomycetaceae</taxon>
        <taxon>Eremothecium</taxon>
    </lineage>
</organism>
<dbReference type="Gene3D" id="1.25.10.10">
    <property type="entry name" value="Leucine-rich Repeat Variant"/>
    <property type="match status" value="1"/>
</dbReference>
<dbReference type="GO" id="GO:0009306">
    <property type="term" value="P:protein secretion"/>
    <property type="evidence" value="ECO:0000318"/>
    <property type="project" value="GO_Central"/>
</dbReference>
<feature type="region of interest" description="Disordered" evidence="2">
    <location>
        <begin position="595"/>
        <end position="618"/>
    </location>
</feature>
<name>Q755H0_EREGS</name>
<dbReference type="RefSeq" id="NP_985403.1">
    <property type="nucleotide sequence ID" value="NM_210757.2"/>
</dbReference>
<dbReference type="SUPFAM" id="SSF48371">
    <property type="entry name" value="ARM repeat"/>
    <property type="match status" value="1"/>
</dbReference>
<dbReference type="EMBL" id="AE016819">
    <property type="protein sequence ID" value="AAS53227.1"/>
    <property type="molecule type" value="Genomic_DNA"/>
</dbReference>
<dbReference type="InterPro" id="IPR039600">
    <property type="entry name" value="TANGO6/Rtp1"/>
</dbReference>
<keyword evidence="5" id="KW-1185">Reference proteome</keyword>
<evidence type="ECO:0000313" key="5">
    <source>
        <dbReference type="Proteomes" id="UP000000591"/>
    </source>
</evidence>
<dbReference type="AlphaFoldDB" id="Q755H0"/>
<evidence type="ECO:0000256" key="1">
    <source>
        <dbReference type="ARBA" id="ARBA00005724"/>
    </source>
</evidence>
<dbReference type="InterPro" id="IPR019451">
    <property type="entry name" value="Rtp1_C1"/>
</dbReference>
<dbReference type="OrthoDB" id="39591at2759"/>
<proteinExistence type="inferred from homology"/>
<dbReference type="OMA" id="KRAYGAP"/>
<sequence length="938" mass="104905">MSNASGEQRKLEDVLQRRPDFVKDTPLDSFFENLQREFLSPLRTSDGLNIYERIGCQDNGEFVTRCVERLTCLHGLAVEREQGEGAEHKLLPISLHDMKFFDELINLLIVHGVYANLPQGFGVPLQQRQLSQFKDIAERFQVPGKHVRSATTLEVASRGLYIILSQDRAVDTVRDILLKGAGYIDALMGFIALRHDRPQRQEEYDNVLEKLESIQDTYRLLSIYSLLVQSTCAREYLEWPLQQLSTLTVRRDDGVASLVDFVVGLRDEEQVSIEKFDRVKQILLAKPKSLSNVEYFHRLFKQIYTCLADVNRPVLISCLNSVLVGFYYKNKRIVYDFLFQRVARILFNVGSEAFSEKQLNDCFNVLISLSKSSSTELIGALVQYKGAQSFYFHLWVYGLFLRKNQTIQPVESEAKYYMVVFSLLNTFVKLTGDFEALERLVPHLVNFDHETWRYAINLETHLPYVLPKSGDENAAADLNLHDAPETGLSKIQQLFSSMDFAVEAFIELLNLLGEEEVRKNIFLQVLRRWVEATSKSESVQQTAIGGDSVSHNLLALVDLKLLEKMHAQFKDDIISRPHDILRLVADLLVYSHSQEDEHSAKDSDDEDSEDEEAAAEPAQGRPFSILLDLLSATLLSAPPADLVSEQPTLQLLAERLQAYPADASCRALQLRIRDVLARRAPAPGADAVGAADNAAFSRALANVNDALPSLRAHGLYELRRLIERGSPSVGLTRVLDLHFLLLRDPEPFVYLNAIKGLSTLCLSATATALPALLARYHDPQGRMPLDHALRLAEALAAFIPAQNELLQGPHAAALVETCLSKVRARTADARLRMSALSLLGLCVRTNPLGVAAVLPDILDCALGVLQLEPVVASDDRTPLVRRAAAHLIHDLLSASGLDLLPPSDLRRLADVVRNTATNEKDYLTAEPLADALQLLEGR</sequence>
<dbReference type="PANTHER" id="PTHR20959">
    <property type="entry name" value="TRANSPORT AND GOLGI ORGANIZATION PROTEIN 6 FAMILY MEMBER"/>
    <property type="match status" value="1"/>
</dbReference>
<accession>Q755H0</accession>
<dbReference type="InParanoid" id="Q755H0"/>
<dbReference type="KEGG" id="ago:AGOS_AFL147C"/>
<evidence type="ECO:0000259" key="3">
    <source>
        <dbReference type="Pfam" id="PF10363"/>
    </source>
</evidence>
<protein>
    <submittedName>
        <fullName evidence="4">AFL147Cp</fullName>
    </submittedName>
</protein>
<dbReference type="PANTHER" id="PTHR20959:SF1">
    <property type="entry name" value="TRANSPORT AND GOLGI ORGANIZATION PROTEIN 6 HOMOLOG"/>
    <property type="match status" value="1"/>
</dbReference>
<reference evidence="4 5" key="1">
    <citation type="journal article" date="2004" name="Science">
        <title>The Ashbya gossypii genome as a tool for mapping the ancient Saccharomyces cerevisiae genome.</title>
        <authorList>
            <person name="Dietrich F.S."/>
            <person name="Voegeli S."/>
            <person name="Brachat S."/>
            <person name="Lerch A."/>
            <person name="Gates K."/>
            <person name="Steiner S."/>
            <person name="Mohr C."/>
            <person name="Pohlmann R."/>
            <person name="Luedi P."/>
            <person name="Choi S."/>
            <person name="Wing R.A."/>
            <person name="Flavier A."/>
            <person name="Gaffney T.D."/>
            <person name="Philippsen P."/>
        </authorList>
    </citation>
    <scope>NUCLEOTIDE SEQUENCE [LARGE SCALE GENOMIC DNA]</scope>
    <source>
        <strain evidence="5">ATCC 10895 / CBS 109.51 / FGSC 9923 / NRRL Y-1056</strain>
    </source>
</reference>
<evidence type="ECO:0000313" key="4">
    <source>
        <dbReference type="EMBL" id="AAS53227.1"/>
    </source>
</evidence>